<evidence type="ECO:0000313" key="10">
    <source>
        <dbReference type="Proteomes" id="UP001283361"/>
    </source>
</evidence>
<reference evidence="9" key="1">
    <citation type="journal article" date="2023" name="G3 (Bethesda)">
        <title>A reference genome for the long-term kleptoplast-retaining sea slug Elysia crispata morphotype clarki.</title>
        <authorList>
            <person name="Eastman K.E."/>
            <person name="Pendleton A.L."/>
            <person name="Shaikh M.A."/>
            <person name="Suttiyut T."/>
            <person name="Ogas R."/>
            <person name="Tomko P."/>
            <person name="Gavelis G."/>
            <person name="Widhalm J.R."/>
            <person name="Wisecaver J.H."/>
        </authorList>
    </citation>
    <scope>NUCLEOTIDE SEQUENCE</scope>
    <source>
        <strain evidence="9">ECLA1</strain>
    </source>
</reference>
<organism evidence="9 10">
    <name type="scientific">Elysia crispata</name>
    <name type="common">lettuce slug</name>
    <dbReference type="NCBI Taxonomy" id="231223"/>
    <lineage>
        <taxon>Eukaryota</taxon>
        <taxon>Metazoa</taxon>
        <taxon>Spiralia</taxon>
        <taxon>Lophotrochozoa</taxon>
        <taxon>Mollusca</taxon>
        <taxon>Gastropoda</taxon>
        <taxon>Heterobranchia</taxon>
        <taxon>Euthyneura</taxon>
        <taxon>Panpulmonata</taxon>
        <taxon>Sacoglossa</taxon>
        <taxon>Placobranchoidea</taxon>
        <taxon>Plakobranchidae</taxon>
        <taxon>Elysia</taxon>
    </lineage>
</organism>
<feature type="transmembrane region" description="Helical" evidence="8">
    <location>
        <begin position="7"/>
        <end position="31"/>
    </location>
</feature>
<evidence type="ECO:0000256" key="1">
    <source>
        <dbReference type="ARBA" id="ARBA00004141"/>
    </source>
</evidence>
<gene>
    <name evidence="9" type="ORF">RRG08_006022</name>
</gene>
<dbReference type="FunFam" id="1.20.1250.20:FF:000003">
    <property type="entry name" value="Solute carrier family 17 member 3"/>
    <property type="match status" value="1"/>
</dbReference>
<evidence type="ECO:0000256" key="4">
    <source>
        <dbReference type="ARBA" id="ARBA00022847"/>
    </source>
</evidence>
<dbReference type="EMBL" id="JAWDGP010004510">
    <property type="protein sequence ID" value="KAK3763715.1"/>
    <property type="molecule type" value="Genomic_DNA"/>
</dbReference>
<feature type="transmembrane region" description="Helical" evidence="8">
    <location>
        <begin position="51"/>
        <end position="76"/>
    </location>
</feature>
<keyword evidence="3 8" id="KW-0812">Transmembrane</keyword>
<evidence type="ECO:0000256" key="5">
    <source>
        <dbReference type="ARBA" id="ARBA00022989"/>
    </source>
</evidence>
<keyword evidence="4" id="KW-0769">Symport</keyword>
<sequence length="150" mass="15940">CLLPAGMVLLVGYVGCDHAAAVATLTLYMGFRGLVNGGFTVNHLDIAPKFSGILMAITNTFATIPGFVSPLLVGALTKQNQTRDQWQIVFYITAAIFVVGASIFLLFGQGEVQPWGALDSAPVVAPESPSVNDVSDDPGTDEQDKRLREN</sequence>
<dbReference type="Proteomes" id="UP001283361">
    <property type="component" value="Unassembled WGS sequence"/>
</dbReference>
<comment type="subcellular location">
    <subcellularLocation>
        <location evidence="1">Membrane</location>
        <topology evidence="1">Multi-pass membrane protein</topology>
    </subcellularLocation>
</comment>
<dbReference type="Gene3D" id="1.20.1250.20">
    <property type="entry name" value="MFS general substrate transporter like domains"/>
    <property type="match status" value="1"/>
</dbReference>
<feature type="region of interest" description="Disordered" evidence="7">
    <location>
        <begin position="126"/>
        <end position="150"/>
    </location>
</feature>
<evidence type="ECO:0000256" key="3">
    <source>
        <dbReference type="ARBA" id="ARBA00022692"/>
    </source>
</evidence>
<dbReference type="AlphaFoldDB" id="A0AAE0Z6N6"/>
<evidence type="ECO:0000256" key="6">
    <source>
        <dbReference type="ARBA" id="ARBA00023136"/>
    </source>
</evidence>
<comment type="caution">
    <text evidence="9">The sequence shown here is derived from an EMBL/GenBank/DDBJ whole genome shotgun (WGS) entry which is preliminary data.</text>
</comment>
<dbReference type="GO" id="GO:0015293">
    <property type="term" value="F:symporter activity"/>
    <property type="evidence" value="ECO:0007669"/>
    <property type="project" value="UniProtKB-KW"/>
</dbReference>
<keyword evidence="6 8" id="KW-0472">Membrane</keyword>
<evidence type="ECO:0000256" key="7">
    <source>
        <dbReference type="SAM" id="MobiDB-lite"/>
    </source>
</evidence>
<evidence type="ECO:0008006" key="11">
    <source>
        <dbReference type="Google" id="ProtNLM"/>
    </source>
</evidence>
<keyword evidence="2" id="KW-0813">Transport</keyword>
<dbReference type="InterPro" id="IPR050382">
    <property type="entry name" value="MFS_Na/Anion_cotransporter"/>
</dbReference>
<keyword evidence="10" id="KW-1185">Reference proteome</keyword>
<dbReference type="PANTHER" id="PTHR11662:SF399">
    <property type="entry name" value="FI19708P1-RELATED"/>
    <property type="match status" value="1"/>
</dbReference>
<name>A0AAE0Z6N6_9GAST</name>
<dbReference type="GO" id="GO:0006820">
    <property type="term" value="P:monoatomic anion transport"/>
    <property type="evidence" value="ECO:0007669"/>
    <property type="project" value="TreeGrafter"/>
</dbReference>
<protein>
    <recommendedName>
        <fullName evidence="11">Inorganic phosphate cotransporter</fullName>
    </recommendedName>
</protein>
<dbReference type="InterPro" id="IPR036259">
    <property type="entry name" value="MFS_trans_sf"/>
</dbReference>
<evidence type="ECO:0000256" key="2">
    <source>
        <dbReference type="ARBA" id="ARBA00022448"/>
    </source>
</evidence>
<dbReference type="GO" id="GO:0016324">
    <property type="term" value="C:apical plasma membrane"/>
    <property type="evidence" value="ECO:0007669"/>
    <property type="project" value="TreeGrafter"/>
</dbReference>
<dbReference type="SUPFAM" id="SSF103473">
    <property type="entry name" value="MFS general substrate transporter"/>
    <property type="match status" value="1"/>
</dbReference>
<accession>A0AAE0Z6N6</accession>
<feature type="transmembrane region" description="Helical" evidence="8">
    <location>
        <begin position="88"/>
        <end position="108"/>
    </location>
</feature>
<dbReference type="PANTHER" id="PTHR11662">
    <property type="entry name" value="SOLUTE CARRIER FAMILY 17"/>
    <property type="match status" value="1"/>
</dbReference>
<evidence type="ECO:0000256" key="8">
    <source>
        <dbReference type="SAM" id="Phobius"/>
    </source>
</evidence>
<evidence type="ECO:0000313" key="9">
    <source>
        <dbReference type="EMBL" id="KAK3763715.1"/>
    </source>
</evidence>
<proteinExistence type="predicted"/>
<feature type="non-terminal residue" evidence="9">
    <location>
        <position position="1"/>
    </location>
</feature>
<keyword evidence="5 8" id="KW-1133">Transmembrane helix</keyword>